<dbReference type="GeneID" id="7846425"/>
<feature type="coiled-coil region" evidence="1">
    <location>
        <begin position="794"/>
        <end position="835"/>
    </location>
</feature>
<dbReference type="AlphaFoldDB" id="Q22AM8"/>
<gene>
    <name evidence="3" type="ORF">TTHERM_01179970</name>
</gene>
<dbReference type="KEGG" id="tet:TTHERM_01179970"/>
<dbReference type="EMBL" id="GG662520">
    <property type="protein sequence ID" value="EAR82366.3"/>
    <property type="molecule type" value="Genomic_DNA"/>
</dbReference>
<evidence type="ECO:0000313" key="4">
    <source>
        <dbReference type="Proteomes" id="UP000009168"/>
    </source>
</evidence>
<feature type="compositionally biased region" description="Polar residues" evidence="2">
    <location>
        <begin position="567"/>
        <end position="599"/>
    </location>
</feature>
<organism evidence="3 4">
    <name type="scientific">Tetrahymena thermophila (strain SB210)</name>
    <dbReference type="NCBI Taxonomy" id="312017"/>
    <lineage>
        <taxon>Eukaryota</taxon>
        <taxon>Sar</taxon>
        <taxon>Alveolata</taxon>
        <taxon>Ciliophora</taxon>
        <taxon>Intramacronucleata</taxon>
        <taxon>Oligohymenophorea</taxon>
        <taxon>Hymenostomatida</taxon>
        <taxon>Tetrahymenina</taxon>
        <taxon>Tetrahymenidae</taxon>
        <taxon>Tetrahymena</taxon>
    </lineage>
</organism>
<feature type="non-terminal residue" evidence="3">
    <location>
        <position position="1"/>
    </location>
</feature>
<reference evidence="4" key="1">
    <citation type="journal article" date="2006" name="PLoS Biol.">
        <title>Macronuclear genome sequence of the ciliate Tetrahymena thermophila, a model eukaryote.</title>
        <authorList>
            <person name="Eisen J.A."/>
            <person name="Coyne R.S."/>
            <person name="Wu M."/>
            <person name="Wu D."/>
            <person name="Thiagarajan M."/>
            <person name="Wortman J.R."/>
            <person name="Badger J.H."/>
            <person name="Ren Q."/>
            <person name="Amedeo P."/>
            <person name="Jones K.M."/>
            <person name="Tallon L.J."/>
            <person name="Delcher A.L."/>
            <person name="Salzberg S.L."/>
            <person name="Silva J.C."/>
            <person name="Haas B.J."/>
            <person name="Majoros W.H."/>
            <person name="Farzad M."/>
            <person name="Carlton J.M."/>
            <person name="Smith R.K. Jr."/>
            <person name="Garg J."/>
            <person name="Pearlman R.E."/>
            <person name="Karrer K.M."/>
            <person name="Sun L."/>
            <person name="Manning G."/>
            <person name="Elde N.C."/>
            <person name="Turkewitz A.P."/>
            <person name="Asai D.J."/>
            <person name="Wilkes D.E."/>
            <person name="Wang Y."/>
            <person name="Cai H."/>
            <person name="Collins K."/>
            <person name="Stewart B.A."/>
            <person name="Lee S.R."/>
            <person name="Wilamowska K."/>
            <person name="Weinberg Z."/>
            <person name="Ruzzo W.L."/>
            <person name="Wloga D."/>
            <person name="Gaertig J."/>
            <person name="Frankel J."/>
            <person name="Tsao C.-C."/>
            <person name="Gorovsky M.A."/>
            <person name="Keeling P.J."/>
            <person name="Waller R.F."/>
            <person name="Patron N.J."/>
            <person name="Cherry J.M."/>
            <person name="Stover N.A."/>
            <person name="Krieger C.J."/>
            <person name="del Toro C."/>
            <person name="Ryder H.F."/>
            <person name="Williamson S.C."/>
            <person name="Barbeau R.A."/>
            <person name="Hamilton E.P."/>
            <person name="Orias E."/>
        </authorList>
    </citation>
    <scope>NUCLEOTIDE SEQUENCE [LARGE SCALE GENOMIC DNA]</scope>
    <source>
        <strain evidence="4">SB210</strain>
    </source>
</reference>
<feature type="coiled-coil region" evidence="1">
    <location>
        <begin position="635"/>
        <end position="760"/>
    </location>
</feature>
<feature type="coiled-coil region" evidence="1">
    <location>
        <begin position="862"/>
        <end position="945"/>
    </location>
</feature>
<evidence type="ECO:0000256" key="2">
    <source>
        <dbReference type="SAM" id="MobiDB-lite"/>
    </source>
</evidence>
<feature type="compositionally biased region" description="Polar residues" evidence="2">
    <location>
        <begin position="606"/>
        <end position="617"/>
    </location>
</feature>
<dbReference type="Proteomes" id="UP000009168">
    <property type="component" value="Unassembled WGS sequence"/>
</dbReference>
<keyword evidence="1" id="KW-0175">Coiled coil</keyword>
<feature type="coiled-coil region" evidence="1">
    <location>
        <begin position="981"/>
        <end position="1033"/>
    </location>
</feature>
<dbReference type="InParanoid" id="Q22AM8"/>
<evidence type="ECO:0000313" key="3">
    <source>
        <dbReference type="EMBL" id="EAR82366.3"/>
    </source>
</evidence>
<sequence>INLKFIIFHQNMKISQSQAALFNNKQLPIQSIPNGITLHQRAQSNSQLDKNQQAHVRINQNLSGQQQTTKQQNSNVFPHQKIQPMLKNSNVIISNQLASKSARCSPQRVIQSHRPNANNSSTNTNNHLRLNFTPSSNLQQQQDISQQSYQNYVINQVQHQINNNSVNNNIQNNSISQVQPVACFIKQLGGQQQYNSVGREQVPQQQQLQMQHQNSQQYLQRAGAVQSYFKPNQFLNERDTNTLNQNNQFTQQLGNFQTQEYQQLLQQAQYQKQQASPFNYQTVIQNQTPLETISPIAKNQKSNLEDLEQKKFALNFKKDENEIITTPKTSKQIVFGKITQQQKPQVQQLNLQNITNNLQPTQKNMVCSQVPKSRAISSISFKCGGIENQENYSYKEFVDNINDNTNLVKKGNIQLQTYQTNKTQGPNLEILNSQIQLDQLIKEARQQQPFTESNQQFELNQNENQLIFQNNRFESFQINESLNMFQAPQYTINNNNITSQFTSIQLEQQTANQNLIQTLFNSELNAQECKQNTSQNLQSSNLNEQKPSNNLKFLQFQQHQQKQSQSPESYIESNIEGEQTQRVSEFQNENPKSQQSLKSNNEKANEIQNNPQGSNNLLSQEDVRNEYHSNQISERDLYKQKFLQLQEENDRLQGLIKNLQIQSDEKAAQKDEAEVKLQKIESKVEELQTNNLQLQSEKEQKEYQIKELNQIVESQNDLENRYFLLEEKCNFYEQELTMLKQKDKEKLAILEKVKENIKKANNYETDQQNTQLEEYISEKVFILLERQKYQIYRLEQCEIELKQKTQDLIESQKQIQDLNEKFKEYEITQQNFQQDIEQRYKSEYNNYYLTQQEQEVLANSKINQLSQELVRIKQELQTTQELKISEIKTLNQEIENYKQQLLQLGQQQSQNNQNSDQSQSKVKQLEQLLQNVEKQNEDLICINNMYLQQITELKSDHSKCYTLKTENETLKISLDNFTFQIKDRESEIRQLSLKLEIKQNELNQAQKCYDYQTKQQEQEIQELKQKLESNKILQNTNKNENVIQQEINFNKNDELYQTNQMLSQENNQLKFKLMNLENENDQLKMEYQQSEENQQILQQEIFNLREYIDNQNQEYIQQQSQILNDGEESVVLKGDYEQEALDQSGVKNLDSLMHVLSCQTIGTNYYQQ</sequence>
<feature type="coiled-coil region" evidence="1">
    <location>
        <begin position="1059"/>
        <end position="1100"/>
    </location>
</feature>
<feature type="region of interest" description="Disordered" evidence="2">
    <location>
        <begin position="557"/>
        <end position="617"/>
    </location>
</feature>
<evidence type="ECO:0000256" key="1">
    <source>
        <dbReference type="SAM" id="Coils"/>
    </source>
</evidence>
<accession>Q22AM8</accession>
<feature type="compositionally biased region" description="Low complexity" evidence="2">
    <location>
        <begin position="557"/>
        <end position="566"/>
    </location>
</feature>
<dbReference type="RefSeq" id="XP_001030029.3">
    <property type="nucleotide sequence ID" value="XM_001030029.3"/>
</dbReference>
<keyword evidence="4" id="KW-1185">Reference proteome</keyword>
<proteinExistence type="predicted"/>
<name>Q22AM8_TETTS</name>
<protein>
    <submittedName>
        <fullName evidence="3">Uncharacterized protein</fullName>
    </submittedName>
</protein>
<dbReference type="HOGENOM" id="CLU_284217_0_0_1"/>